<name>A0ABY8UFI5_TETOB</name>
<reference evidence="2 3" key="1">
    <citation type="submission" date="2023-05" db="EMBL/GenBank/DDBJ databases">
        <title>A 100% complete, gapless, phased diploid assembly of the Scenedesmus obliquus UTEX 3031 genome.</title>
        <authorList>
            <person name="Biondi T.C."/>
            <person name="Hanschen E.R."/>
            <person name="Kwon T."/>
            <person name="Eng W."/>
            <person name="Kruse C.P.S."/>
            <person name="Koehler S.I."/>
            <person name="Kunde Y."/>
            <person name="Gleasner C.D."/>
            <person name="You Mak K.T."/>
            <person name="Polle J."/>
            <person name="Hovde B.T."/>
            <person name="Starkenburg S.R."/>
        </authorList>
    </citation>
    <scope>NUCLEOTIDE SEQUENCE [LARGE SCALE GENOMIC DNA]</scope>
    <source>
        <strain evidence="2 3">DOE0152z</strain>
    </source>
</reference>
<feature type="region of interest" description="Disordered" evidence="1">
    <location>
        <begin position="341"/>
        <end position="377"/>
    </location>
</feature>
<proteinExistence type="predicted"/>
<sequence length="669" mass="70635">MLQAGHTRVCGCSKVAHPALMRPQLLANRRQVKHIVRSSTTAAAEHIILAPPASNSAPAETETLLVLAPGFTVGPADFKHLGEAVQAQCPDVRLWVACMHLDYQGIMAAMMKENPGTSYEQAYQNLPSSGKLEAALDSVKDAAAAAGFKPRQSGWGRLTNLYLCCQSAAGVTLSPVAFKAVAGFILLASTFDGRYSMGKLPSLEDWGRPVMLLGAELDGQMRWPWSAGLAADAAVLAQKAGPRFAAAQQPFILVPGANHGHTSNGIPNYDRGDIPAHTEYATATEAFARAMAAFVTAHEGPGKSAKQAATDQLLLMVRQTAELVAPYFMASGMGNPCAAWITGRQGGPESTASLDAPDTSHSSHQHQHAHGASAHAASSLQQSLLQGARREAGAAVSAALHPGVLQKAERFVAAAQLKLASTLPREVLGKLRVVVQTHTTVEALLFNQPVISEQDDGSVVVLVHALVAPPNVVRPATEGALLTSRASSPEYWLKLKRPQAIAEDLGLSGIYADGVTAAALNQGAFDAAIAAVNRKAAERYKAAGWQLAFGEDEPTPDVNAEKFIRQGAMKFTAVAAAGSDGGGTADGAVQQQKRQLGVVTVTSPVLTSKSISETVQQAGQGPQAEAMIAATKDKYMHRFLGNWYTKVFSVAQAMEWIMLDSLRNKNTWS</sequence>
<evidence type="ECO:0000256" key="1">
    <source>
        <dbReference type="SAM" id="MobiDB-lite"/>
    </source>
</evidence>
<organism evidence="2 3">
    <name type="scientific">Tetradesmus obliquus</name>
    <name type="common">Green alga</name>
    <name type="synonym">Acutodesmus obliquus</name>
    <dbReference type="NCBI Taxonomy" id="3088"/>
    <lineage>
        <taxon>Eukaryota</taxon>
        <taxon>Viridiplantae</taxon>
        <taxon>Chlorophyta</taxon>
        <taxon>core chlorophytes</taxon>
        <taxon>Chlorophyceae</taxon>
        <taxon>CS clade</taxon>
        <taxon>Sphaeropleales</taxon>
        <taxon>Scenedesmaceae</taxon>
        <taxon>Tetradesmus</taxon>
    </lineage>
</organism>
<evidence type="ECO:0000313" key="3">
    <source>
        <dbReference type="Proteomes" id="UP001244341"/>
    </source>
</evidence>
<keyword evidence="3" id="KW-1185">Reference proteome</keyword>
<protein>
    <recommendedName>
        <fullName evidence="4">Dienelactone hydrolase domain-containing protein</fullName>
    </recommendedName>
</protein>
<evidence type="ECO:0000313" key="2">
    <source>
        <dbReference type="EMBL" id="WIA20261.1"/>
    </source>
</evidence>
<evidence type="ECO:0008006" key="4">
    <source>
        <dbReference type="Google" id="ProtNLM"/>
    </source>
</evidence>
<accession>A0ABY8UFI5</accession>
<dbReference type="EMBL" id="CP126218">
    <property type="protein sequence ID" value="WIA20261.1"/>
    <property type="molecule type" value="Genomic_DNA"/>
</dbReference>
<dbReference type="Proteomes" id="UP001244341">
    <property type="component" value="Chromosome 11b"/>
</dbReference>
<gene>
    <name evidence="2" type="ORF">OEZ85_006096</name>
</gene>